<sequence length="84" mass="9537">MKNLKRKGLRCLADSAKARPKDENMEYGSLITPAKEETLILMVGRKMCRMMVMTGWNKKSGSVLSYLNLEIAAAPFNQHHENHC</sequence>
<reference evidence="1 2" key="1">
    <citation type="journal article" date="2020" name="BMC Genomics">
        <title>Intraspecific diversification of the crop wild relative Brassica cretica Lam. using demographic model selection.</title>
        <authorList>
            <person name="Kioukis A."/>
            <person name="Michalopoulou V.A."/>
            <person name="Briers L."/>
            <person name="Pirintsos S."/>
            <person name="Studholme D.J."/>
            <person name="Pavlidis P."/>
            <person name="Sarris P.F."/>
        </authorList>
    </citation>
    <scope>NUCLEOTIDE SEQUENCE [LARGE SCALE GENOMIC DNA]</scope>
    <source>
        <strain evidence="2">cv. PFS-1207/04</strain>
    </source>
</reference>
<organism evidence="1 2">
    <name type="scientific">Brassica cretica</name>
    <name type="common">Mustard</name>
    <dbReference type="NCBI Taxonomy" id="69181"/>
    <lineage>
        <taxon>Eukaryota</taxon>
        <taxon>Viridiplantae</taxon>
        <taxon>Streptophyta</taxon>
        <taxon>Embryophyta</taxon>
        <taxon>Tracheophyta</taxon>
        <taxon>Spermatophyta</taxon>
        <taxon>Magnoliopsida</taxon>
        <taxon>eudicotyledons</taxon>
        <taxon>Gunneridae</taxon>
        <taxon>Pentapetalae</taxon>
        <taxon>rosids</taxon>
        <taxon>malvids</taxon>
        <taxon>Brassicales</taxon>
        <taxon>Brassicaceae</taxon>
        <taxon>Brassiceae</taxon>
        <taxon>Brassica</taxon>
    </lineage>
</organism>
<name>A0ABQ7DX90_BRACR</name>
<accession>A0ABQ7DX90</accession>
<gene>
    <name evidence="1" type="ORF">DY000_02029917</name>
</gene>
<evidence type="ECO:0000313" key="1">
    <source>
        <dbReference type="EMBL" id="KAF3582025.1"/>
    </source>
</evidence>
<proteinExistence type="predicted"/>
<comment type="caution">
    <text evidence="1">The sequence shown here is derived from an EMBL/GenBank/DDBJ whole genome shotgun (WGS) entry which is preliminary data.</text>
</comment>
<protein>
    <submittedName>
        <fullName evidence="1">Uncharacterized protein</fullName>
    </submittedName>
</protein>
<dbReference type="EMBL" id="QGKV02000649">
    <property type="protein sequence ID" value="KAF3582025.1"/>
    <property type="molecule type" value="Genomic_DNA"/>
</dbReference>
<keyword evidence="2" id="KW-1185">Reference proteome</keyword>
<dbReference type="Proteomes" id="UP000266723">
    <property type="component" value="Unassembled WGS sequence"/>
</dbReference>
<evidence type="ECO:0000313" key="2">
    <source>
        <dbReference type="Proteomes" id="UP000266723"/>
    </source>
</evidence>